<dbReference type="RefSeq" id="WP_369328543.1">
    <property type="nucleotide sequence ID" value="NZ_JAULBC010000002.1"/>
</dbReference>
<evidence type="ECO:0000256" key="1">
    <source>
        <dbReference type="SAM" id="SignalP"/>
    </source>
</evidence>
<dbReference type="Gene3D" id="3.40.50.1820">
    <property type="entry name" value="alpha/beta hydrolase"/>
    <property type="match status" value="1"/>
</dbReference>
<sequence>MKFCAVLSSVLLLLAGCNSHQTTPVYKTGLVVFKDFDSTRHFDTSSANSLRPVRIDVFYPSTDSVTHAALSYGDILDMYEQRFNFNTPIDSCKRTSMELAKAFAEYLHVDSGAKMLSYKTGVYRDLKQPVDRLPLIVYAAGMNGSSWDNVILFDSLAKKGFVVACVSSVGKFPGFMTAAVDLDEQVRDILFVIDQMKKLPYIDASKIGLLSWSLGGSAITKAAMLSNEIKCLLSFDGTEIHYYGFDKDWDTQFDEIKTIAPFTPASITVPYMYLGSEHPAKNDSVYSLPAHVNSSEKYFLKFNNGIHENFSSIVSIAKAVDPKIGNIDSNRHEVICDLAATFFNQYLKQDKSVNTRKYIEKLVVSSPSKYDTAWPVYLHK</sequence>
<evidence type="ECO:0000313" key="2">
    <source>
        <dbReference type="EMBL" id="MEX6687139.1"/>
    </source>
</evidence>
<evidence type="ECO:0008006" key="4">
    <source>
        <dbReference type="Google" id="ProtNLM"/>
    </source>
</evidence>
<organism evidence="2 3">
    <name type="scientific">Danxiaibacter flavus</name>
    <dbReference type="NCBI Taxonomy" id="3049108"/>
    <lineage>
        <taxon>Bacteria</taxon>
        <taxon>Pseudomonadati</taxon>
        <taxon>Bacteroidota</taxon>
        <taxon>Chitinophagia</taxon>
        <taxon>Chitinophagales</taxon>
        <taxon>Chitinophagaceae</taxon>
        <taxon>Danxiaibacter</taxon>
    </lineage>
</organism>
<evidence type="ECO:0000313" key="3">
    <source>
        <dbReference type="Proteomes" id="UP001560573"/>
    </source>
</evidence>
<dbReference type="InterPro" id="IPR029058">
    <property type="entry name" value="AB_hydrolase_fold"/>
</dbReference>
<keyword evidence="3" id="KW-1185">Reference proteome</keyword>
<dbReference type="Proteomes" id="UP001560573">
    <property type="component" value="Unassembled WGS sequence"/>
</dbReference>
<feature type="signal peptide" evidence="1">
    <location>
        <begin position="1"/>
        <end position="22"/>
    </location>
</feature>
<dbReference type="EMBL" id="JAULBC010000002">
    <property type="protein sequence ID" value="MEX6687139.1"/>
    <property type="molecule type" value="Genomic_DNA"/>
</dbReference>
<protein>
    <recommendedName>
        <fullName evidence="4">Alpha/beta hydrolase</fullName>
    </recommendedName>
</protein>
<gene>
    <name evidence="2" type="ORF">QTN47_06515</name>
</gene>
<name>A0ABV3ZFH0_9BACT</name>
<dbReference type="PROSITE" id="PS51257">
    <property type="entry name" value="PROKAR_LIPOPROTEIN"/>
    <property type="match status" value="1"/>
</dbReference>
<comment type="caution">
    <text evidence="2">The sequence shown here is derived from an EMBL/GenBank/DDBJ whole genome shotgun (WGS) entry which is preliminary data.</text>
</comment>
<accession>A0ABV3ZFH0</accession>
<feature type="chain" id="PRO_5047498277" description="Alpha/beta hydrolase" evidence="1">
    <location>
        <begin position="23"/>
        <end position="380"/>
    </location>
</feature>
<proteinExistence type="predicted"/>
<dbReference type="SUPFAM" id="SSF53474">
    <property type="entry name" value="alpha/beta-Hydrolases"/>
    <property type="match status" value="1"/>
</dbReference>
<reference evidence="2 3" key="1">
    <citation type="submission" date="2023-07" db="EMBL/GenBank/DDBJ databases">
        <authorList>
            <person name="Lian W.-H."/>
        </authorList>
    </citation>
    <scope>NUCLEOTIDE SEQUENCE [LARGE SCALE GENOMIC DNA]</scope>
    <source>
        <strain evidence="2 3">SYSU DXS3180</strain>
    </source>
</reference>
<keyword evidence="1" id="KW-0732">Signal</keyword>